<feature type="domain" description="Cupin type-2" evidence="2">
    <location>
        <begin position="42"/>
        <end position="94"/>
    </location>
</feature>
<feature type="region of interest" description="Disordered" evidence="1">
    <location>
        <begin position="1"/>
        <end position="52"/>
    </location>
</feature>
<evidence type="ECO:0000256" key="1">
    <source>
        <dbReference type="SAM" id="MobiDB-lite"/>
    </source>
</evidence>
<accession>A0A2Z3JJE2</accession>
<organism evidence="3 4">
    <name type="scientific">Deinococcus irradiatisoli</name>
    <dbReference type="NCBI Taxonomy" id="2202254"/>
    <lineage>
        <taxon>Bacteria</taxon>
        <taxon>Thermotogati</taxon>
        <taxon>Deinococcota</taxon>
        <taxon>Deinococci</taxon>
        <taxon>Deinococcales</taxon>
        <taxon>Deinococcaceae</taxon>
        <taxon>Deinococcus</taxon>
    </lineage>
</organism>
<dbReference type="RefSeq" id="WP_109827832.1">
    <property type="nucleotide sequence ID" value="NZ_CP029494.1"/>
</dbReference>
<dbReference type="Proteomes" id="UP000245368">
    <property type="component" value="Chromosome"/>
</dbReference>
<sequence>MTHSAQSKYKLSQSETQHGKYGQHHLIRGERGSLRLWHNEQPSGADEATHSHNYETLGYVISGRAELTVDDQTIMLEAGDSYCVPSGSQHKFRILETLNAIESTTPSAF</sequence>
<dbReference type="InterPro" id="IPR013096">
    <property type="entry name" value="Cupin_2"/>
</dbReference>
<dbReference type="EMBL" id="CP029494">
    <property type="protein sequence ID" value="AWN24106.1"/>
    <property type="molecule type" value="Genomic_DNA"/>
</dbReference>
<dbReference type="SUPFAM" id="SSF51182">
    <property type="entry name" value="RmlC-like cupins"/>
    <property type="match status" value="1"/>
</dbReference>
<dbReference type="Gene3D" id="2.60.120.10">
    <property type="entry name" value="Jelly Rolls"/>
    <property type="match status" value="1"/>
</dbReference>
<dbReference type="KEGG" id="dez:DKM44_13420"/>
<dbReference type="OrthoDB" id="882143at2"/>
<reference evidence="3 4" key="1">
    <citation type="submission" date="2018-05" db="EMBL/GenBank/DDBJ databases">
        <title>Complete Genome Sequence of Deinococcus sp. strain 17bor-2.</title>
        <authorList>
            <person name="Srinivasan S."/>
        </authorList>
    </citation>
    <scope>NUCLEOTIDE SEQUENCE [LARGE SCALE GENOMIC DNA]</scope>
    <source>
        <strain evidence="3 4">17bor-2</strain>
    </source>
</reference>
<proteinExistence type="predicted"/>
<feature type="compositionally biased region" description="Polar residues" evidence="1">
    <location>
        <begin position="1"/>
        <end position="16"/>
    </location>
</feature>
<evidence type="ECO:0000313" key="4">
    <source>
        <dbReference type="Proteomes" id="UP000245368"/>
    </source>
</evidence>
<dbReference type="Pfam" id="PF07883">
    <property type="entry name" value="Cupin_2"/>
    <property type="match status" value="1"/>
</dbReference>
<protein>
    <submittedName>
        <fullName evidence="3">Cupin domain-containing protein</fullName>
    </submittedName>
</protein>
<keyword evidence="4" id="KW-1185">Reference proteome</keyword>
<dbReference type="InterPro" id="IPR011051">
    <property type="entry name" value="RmlC_Cupin_sf"/>
</dbReference>
<evidence type="ECO:0000313" key="3">
    <source>
        <dbReference type="EMBL" id="AWN24106.1"/>
    </source>
</evidence>
<name>A0A2Z3JJE2_9DEIO</name>
<dbReference type="InterPro" id="IPR014710">
    <property type="entry name" value="RmlC-like_jellyroll"/>
</dbReference>
<dbReference type="AlphaFoldDB" id="A0A2Z3JJE2"/>
<gene>
    <name evidence="3" type="ORF">DKM44_13420</name>
</gene>
<evidence type="ECO:0000259" key="2">
    <source>
        <dbReference type="Pfam" id="PF07883"/>
    </source>
</evidence>